<gene>
    <name evidence="3" type="ORF">ACCAA_480017</name>
</gene>
<sequence>MRQRIRVLGGVVLLGVACAAWGFLPDEPKPVPKPVPRAAPKPIPKAAPKAPEAAAEAPAVPVAPPAKAPAERRPGEVFRDCADCPEMVVIPAGSFDMGGSGSDESPVHRVSVRSFAMGRTEVTQGQWRAVMGNNPSRFDNCGADCPVENVSWNDAQDYVRRLSANTGKTYRLPSEAEWEYACRAGGRHEYCGGDNLDAVGWYGAYATPKGNSRESTNPVARKQVNAFGLYDMSGNVWEWTEDCWNASYSGAPTDGSAWTSGDCGRRVLRGGSWYYKPQLARSADRFWFVTTYRINYGGFRLARMLP</sequence>
<feature type="compositionally biased region" description="Pro residues" evidence="1">
    <location>
        <begin position="31"/>
        <end position="45"/>
    </location>
</feature>
<dbReference type="STRING" id="1860102.ACCAA_480017"/>
<dbReference type="SUPFAM" id="SSF56436">
    <property type="entry name" value="C-type lectin-like"/>
    <property type="match status" value="1"/>
</dbReference>
<dbReference type="Gene3D" id="3.90.1580.10">
    <property type="entry name" value="paralog of FGE (formylglycine-generating enzyme)"/>
    <property type="match status" value="1"/>
</dbReference>
<evidence type="ECO:0000313" key="4">
    <source>
        <dbReference type="Proteomes" id="UP000199169"/>
    </source>
</evidence>
<evidence type="ECO:0000259" key="2">
    <source>
        <dbReference type="Pfam" id="PF03781"/>
    </source>
</evidence>
<dbReference type="Pfam" id="PF03781">
    <property type="entry name" value="FGE-sulfatase"/>
    <property type="match status" value="1"/>
</dbReference>
<protein>
    <recommendedName>
        <fullName evidence="2">Sulfatase-modifying factor enzyme-like domain-containing protein</fullName>
    </recommendedName>
</protein>
<evidence type="ECO:0000256" key="1">
    <source>
        <dbReference type="SAM" id="MobiDB-lite"/>
    </source>
</evidence>
<proteinExistence type="predicted"/>
<dbReference type="PANTHER" id="PTHR23150">
    <property type="entry name" value="SULFATASE MODIFYING FACTOR 1, 2"/>
    <property type="match status" value="1"/>
</dbReference>
<feature type="region of interest" description="Disordered" evidence="1">
    <location>
        <begin position="29"/>
        <end position="73"/>
    </location>
</feature>
<dbReference type="GO" id="GO:0120147">
    <property type="term" value="F:formylglycine-generating oxidase activity"/>
    <property type="evidence" value="ECO:0007669"/>
    <property type="project" value="TreeGrafter"/>
</dbReference>
<feature type="domain" description="Sulfatase-modifying factor enzyme-like" evidence="2">
    <location>
        <begin position="84"/>
        <end position="303"/>
    </location>
</feature>
<dbReference type="InterPro" id="IPR042095">
    <property type="entry name" value="SUMF_sf"/>
</dbReference>
<reference evidence="4" key="1">
    <citation type="submission" date="2016-06" db="EMBL/GenBank/DDBJ databases">
        <authorList>
            <person name="McIlroy S.J."/>
            <person name="Karst S.M."/>
            <person name="Albertsen M."/>
        </authorList>
    </citation>
    <scope>NUCLEOTIDE SEQUENCE [LARGE SCALE GENOMIC DNA]</scope>
</reference>
<evidence type="ECO:0000313" key="3">
    <source>
        <dbReference type="EMBL" id="SBT07652.1"/>
    </source>
</evidence>
<dbReference type="AlphaFoldDB" id="A0A1A8XT19"/>
<dbReference type="Proteomes" id="UP000199169">
    <property type="component" value="Unassembled WGS sequence"/>
</dbReference>
<dbReference type="InterPro" id="IPR016187">
    <property type="entry name" value="CTDL_fold"/>
</dbReference>
<keyword evidence="4" id="KW-1185">Reference proteome</keyword>
<feature type="compositionally biased region" description="Low complexity" evidence="1">
    <location>
        <begin position="46"/>
        <end position="60"/>
    </location>
</feature>
<dbReference type="PANTHER" id="PTHR23150:SF35">
    <property type="entry name" value="BLL6746 PROTEIN"/>
    <property type="match status" value="1"/>
</dbReference>
<name>A0A1A8XT19_9PROT</name>
<dbReference type="RefSeq" id="WP_245754578.1">
    <property type="nucleotide sequence ID" value="NZ_FLQX01000125.1"/>
</dbReference>
<dbReference type="EMBL" id="FLQX01000125">
    <property type="protein sequence ID" value="SBT07652.1"/>
    <property type="molecule type" value="Genomic_DNA"/>
</dbReference>
<dbReference type="InterPro" id="IPR051043">
    <property type="entry name" value="Sulfatase_Mod_Factor_Kinase"/>
</dbReference>
<dbReference type="PROSITE" id="PS51257">
    <property type="entry name" value="PROKAR_LIPOPROTEIN"/>
    <property type="match status" value="1"/>
</dbReference>
<dbReference type="InterPro" id="IPR005532">
    <property type="entry name" value="SUMF_dom"/>
</dbReference>
<accession>A0A1A8XT19</accession>
<organism evidence="3 4">
    <name type="scientific">Candidatus Accumulibacter aalborgensis</name>
    <dbReference type="NCBI Taxonomy" id="1860102"/>
    <lineage>
        <taxon>Bacteria</taxon>
        <taxon>Pseudomonadati</taxon>
        <taxon>Pseudomonadota</taxon>
        <taxon>Betaproteobacteria</taxon>
        <taxon>Candidatus Accumulibacter</taxon>
    </lineage>
</organism>